<organism evidence="2 3">
    <name type="scientific">Corynebacterium pyruviciproducens ATCC BAA-1742</name>
    <dbReference type="NCBI Taxonomy" id="1125779"/>
    <lineage>
        <taxon>Bacteria</taxon>
        <taxon>Bacillati</taxon>
        <taxon>Actinomycetota</taxon>
        <taxon>Actinomycetes</taxon>
        <taxon>Mycobacteriales</taxon>
        <taxon>Corynebacteriaceae</taxon>
        <taxon>Corynebacterium</taxon>
    </lineage>
</organism>
<dbReference type="InterPro" id="IPR035994">
    <property type="entry name" value="Nucleoside_phosphorylase_sf"/>
</dbReference>
<dbReference type="EMBL" id="ATBY01000015">
    <property type="protein sequence ID" value="EPD68369.1"/>
    <property type="molecule type" value="Genomic_DNA"/>
</dbReference>
<accession>S2ZWF1</accession>
<dbReference type="AlphaFoldDB" id="S2ZWF1"/>
<dbReference type="PANTHER" id="PTHR46832">
    <property type="entry name" value="5'-METHYLTHIOADENOSINE/S-ADENOSYLHOMOCYSTEINE NUCLEOSIDASE"/>
    <property type="match status" value="1"/>
</dbReference>
<name>S2ZWF1_9CORY</name>
<dbReference type="eggNOG" id="COG0775">
    <property type="taxonomic scope" value="Bacteria"/>
</dbReference>
<evidence type="ECO:0000313" key="3">
    <source>
        <dbReference type="Proteomes" id="UP000014408"/>
    </source>
</evidence>
<keyword evidence="3" id="KW-1185">Reference proteome</keyword>
<reference evidence="2 3" key="1">
    <citation type="submission" date="2013-05" db="EMBL/GenBank/DDBJ databases">
        <title>The Genome Sequence of Corynebacterium pyruviciproducens 1773O (ATCC BAA-1742).</title>
        <authorList>
            <consortium name="The Broad Institute Genomics Platform"/>
            <person name="Earl A."/>
            <person name="Ward D."/>
            <person name="Feldgarden M."/>
            <person name="Gevers D."/>
            <person name="Tong J."/>
            <person name="Walker B."/>
            <person name="Young S."/>
            <person name="Zeng Q."/>
            <person name="Gargeya S."/>
            <person name="Fitzgerald M."/>
            <person name="Haas B."/>
            <person name="Abouelleil A."/>
            <person name="Allen A.W."/>
            <person name="Alvarado L."/>
            <person name="Arachchi H.M."/>
            <person name="Berlin A.M."/>
            <person name="Chapman S.B."/>
            <person name="Gainer-Dewar J."/>
            <person name="Goldberg J."/>
            <person name="Griggs A."/>
            <person name="Gujja S."/>
            <person name="Hansen M."/>
            <person name="Howarth C."/>
            <person name="Imamovic A."/>
            <person name="Ireland A."/>
            <person name="Larimer J."/>
            <person name="McCowan C."/>
            <person name="Murphy C."/>
            <person name="Pearson M."/>
            <person name="Poon T.W."/>
            <person name="Priest M."/>
            <person name="Roberts A."/>
            <person name="Saif S."/>
            <person name="Shea T."/>
            <person name="Sisk P."/>
            <person name="Sykes S."/>
            <person name="Wortman J."/>
            <person name="Nusbaum C."/>
            <person name="Birren B."/>
        </authorList>
    </citation>
    <scope>NUCLEOTIDE SEQUENCE [LARGE SCALE GENOMIC DNA]</scope>
    <source>
        <strain evidence="2 3">ATCC BAA-1742</strain>
    </source>
</reference>
<dbReference type="PANTHER" id="PTHR46832:SF1">
    <property type="entry name" value="5'-METHYLTHIOADENOSINE_S-ADENOSYLHOMOCYSTEINE NUCLEOSIDASE"/>
    <property type="match status" value="1"/>
</dbReference>
<dbReference type="STRING" id="1125779.HMPREF1219_01549"/>
<dbReference type="SUPFAM" id="SSF53167">
    <property type="entry name" value="Purine and uridine phosphorylases"/>
    <property type="match status" value="1"/>
</dbReference>
<dbReference type="NCBIfam" id="NF004168">
    <property type="entry name" value="PRK05634.1"/>
    <property type="match status" value="1"/>
</dbReference>
<dbReference type="GO" id="GO:0019284">
    <property type="term" value="P:L-methionine salvage from S-adenosylmethionine"/>
    <property type="evidence" value="ECO:0007669"/>
    <property type="project" value="TreeGrafter"/>
</dbReference>
<dbReference type="GO" id="GO:0008930">
    <property type="term" value="F:methylthioadenosine nucleosidase activity"/>
    <property type="evidence" value="ECO:0007669"/>
    <property type="project" value="TreeGrafter"/>
</dbReference>
<dbReference type="PATRIC" id="fig|1125779.3.peg.1509"/>
<dbReference type="RefSeq" id="WP_016458295.1">
    <property type="nucleotide sequence ID" value="NZ_KE150447.1"/>
</dbReference>
<dbReference type="HOGENOM" id="CLU_107471_1_0_11"/>
<dbReference type="Gene3D" id="3.40.50.1580">
    <property type="entry name" value="Nucleoside phosphorylase domain"/>
    <property type="match status" value="1"/>
</dbReference>
<gene>
    <name evidence="2" type="ORF">HMPREF1219_01549</name>
</gene>
<dbReference type="GO" id="GO:0008782">
    <property type="term" value="F:adenosylhomocysteine nucleosidase activity"/>
    <property type="evidence" value="ECO:0007669"/>
    <property type="project" value="TreeGrafter"/>
</dbReference>
<dbReference type="GO" id="GO:0009116">
    <property type="term" value="P:nucleoside metabolic process"/>
    <property type="evidence" value="ECO:0007669"/>
    <property type="project" value="InterPro"/>
</dbReference>
<dbReference type="GO" id="GO:0005829">
    <property type="term" value="C:cytosol"/>
    <property type="evidence" value="ECO:0007669"/>
    <property type="project" value="TreeGrafter"/>
</dbReference>
<dbReference type="InterPro" id="IPR000845">
    <property type="entry name" value="Nucleoside_phosphorylase_d"/>
</dbReference>
<protein>
    <recommendedName>
        <fullName evidence="1">Nucleoside phosphorylase domain-containing protein</fullName>
    </recommendedName>
</protein>
<evidence type="ECO:0000259" key="1">
    <source>
        <dbReference type="Pfam" id="PF01048"/>
    </source>
</evidence>
<comment type="caution">
    <text evidence="2">The sequence shown here is derived from an EMBL/GenBank/DDBJ whole genome shotgun (WGS) entry which is preliminary data.</text>
</comment>
<sequence length="181" mass="19069">MTTLFVSATTEEAVYLPQDRELVISGVGLVAAAATVMEAALTRRPDRIVNFGTAGALAAGHSGVYEISHVLQHDFAGTGMDEDFAQKEFDLATSGELPTARLASGDHFVSSTQEKERIVALAELVDMEGFAVAWVGERLGIPVTLLKQVSDEADEEAAAKWAGAVEPGAVQLAKAIEKLGL</sequence>
<dbReference type="Proteomes" id="UP000014408">
    <property type="component" value="Unassembled WGS sequence"/>
</dbReference>
<feature type="domain" description="Nucleoside phosphorylase" evidence="1">
    <location>
        <begin position="22"/>
        <end position="162"/>
    </location>
</feature>
<dbReference type="Pfam" id="PF01048">
    <property type="entry name" value="PNP_UDP_1"/>
    <property type="match status" value="1"/>
</dbReference>
<proteinExistence type="predicted"/>
<evidence type="ECO:0000313" key="2">
    <source>
        <dbReference type="EMBL" id="EPD68369.1"/>
    </source>
</evidence>